<comment type="caution">
    <text evidence="1">The sequence shown here is derived from an EMBL/GenBank/DDBJ whole genome shotgun (WGS) entry which is preliminary data.</text>
</comment>
<protein>
    <submittedName>
        <fullName evidence="1">Uncharacterized protein</fullName>
    </submittedName>
</protein>
<sequence length="110" mass="12533">MELKVESELVLKAAKESPRDDVRKALKTIFPGVFETDKKYFNLNILNGVNGLLFAEAKVHAAGFDTKHFMAVRCDGNMAGMAFVLDTAYNWEFREWASGYYHLLIPTRKD</sequence>
<evidence type="ECO:0000313" key="1">
    <source>
        <dbReference type="EMBL" id="KKN03243.1"/>
    </source>
</evidence>
<organism evidence="1">
    <name type="scientific">marine sediment metagenome</name>
    <dbReference type="NCBI Taxonomy" id="412755"/>
    <lineage>
        <taxon>unclassified sequences</taxon>
        <taxon>metagenomes</taxon>
        <taxon>ecological metagenomes</taxon>
    </lineage>
</organism>
<proteinExistence type="predicted"/>
<name>A0A0F9QD95_9ZZZZ</name>
<accession>A0A0F9QD95</accession>
<dbReference type="AlphaFoldDB" id="A0A0F9QD95"/>
<gene>
    <name evidence="1" type="ORF">LCGC14_1109550</name>
</gene>
<reference evidence="1" key="1">
    <citation type="journal article" date="2015" name="Nature">
        <title>Complex archaea that bridge the gap between prokaryotes and eukaryotes.</title>
        <authorList>
            <person name="Spang A."/>
            <person name="Saw J.H."/>
            <person name="Jorgensen S.L."/>
            <person name="Zaremba-Niedzwiedzka K."/>
            <person name="Martijn J."/>
            <person name="Lind A.E."/>
            <person name="van Eijk R."/>
            <person name="Schleper C."/>
            <person name="Guy L."/>
            <person name="Ettema T.J."/>
        </authorList>
    </citation>
    <scope>NUCLEOTIDE SEQUENCE</scope>
</reference>
<dbReference type="EMBL" id="LAZR01005055">
    <property type="protein sequence ID" value="KKN03243.1"/>
    <property type="molecule type" value="Genomic_DNA"/>
</dbReference>